<reference evidence="2 3" key="1">
    <citation type="journal article" date="2006" name="Science">
        <title>The genome of black cottonwood, Populus trichocarpa (Torr. &amp; Gray).</title>
        <authorList>
            <person name="Tuskan G.A."/>
            <person name="Difazio S."/>
            <person name="Jansson S."/>
            <person name="Bohlmann J."/>
            <person name="Grigoriev I."/>
            <person name="Hellsten U."/>
            <person name="Putnam N."/>
            <person name="Ralph S."/>
            <person name="Rombauts S."/>
            <person name="Salamov A."/>
            <person name="Schein J."/>
            <person name="Sterck L."/>
            <person name="Aerts A."/>
            <person name="Bhalerao R.R."/>
            <person name="Bhalerao R.P."/>
            <person name="Blaudez D."/>
            <person name="Boerjan W."/>
            <person name="Brun A."/>
            <person name="Brunner A."/>
            <person name="Busov V."/>
            <person name="Campbell M."/>
            <person name="Carlson J."/>
            <person name="Chalot M."/>
            <person name="Chapman J."/>
            <person name="Chen G.L."/>
            <person name="Cooper D."/>
            <person name="Coutinho P.M."/>
            <person name="Couturier J."/>
            <person name="Covert S."/>
            <person name="Cronk Q."/>
            <person name="Cunningham R."/>
            <person name="Davis J."/>
            <person name="Degroeve S."/>
            <person name="Dejardin A."/>
            <person name="Depamphilis C."/>
            <person name="Detter J."/>
            <person name="Dirks B."/>
            <person name="Dubchak I."/>
            <person name="Duplessis S."/>
            <person name="Ehlting J."/>
            <person name="Ellis B."/>
            <person name="Gendler K."/>
            <person name="Goodstein D."/>
            <person name="Gribskov M."/>
            <person name="Grimwood J."/>
            <person name="Groover A."/>
            <person name="Gunter L."/>
            <person name="Hamberger B."/>
            <person name="Heinze B."/>
            <person name="Helariutta Y."/>
            <person name="Henrissat B."/>
            <person name="Holligan D."/>
            <person name="Holt R."/>
            <person name="Huang W."/>
            <person name="Islam-Faridi N."/>
            <person name="Jones S."/>
            <person name="Jones-Rhoades M."/>
            <person name="Jorgensen R."/>
            <person name="Joshi C."/>
            <person name="Kangasjarvi J."/>
            <person name="Karlsson J."/>
            <person name="Kelleher C."/>
            <person name="Kirkpatrick R."/>
            <person name="Kirst M."/>
            <person name="Kohler A."/>
            <person name="Kalluri U."/>
            <person name="Larimer F."/>
            <person name="Leebens-Mack J."/>
            <person name="Leple J.C."/>
            <person name="Locascio P."/>
            <person name="Lou Y."/>
            <person name="Lucas S."/>
            <person name="Martin F."/>
            <person name="Montanini B."/>
            <person name="Napoli C."/>
            <person name="Nelson D.R."/>
            <person name="Nelson C."/>
            <person name="Nieminen K."/>
            <person name="Nilsson O."/>
            <person name="Pereda V."/>
            <person name="Peter G."/>
            <person name="Philippe R."/>
            <person name="Pilate G."/>
            <person name="Poliakov A."/>
            <person name="Razumovskaya J."/>
            <person name="Richardson P."/>
            <person name="Rinaldi C."/>
            <person name="Ritland K."/>
            <person name="Rouze P."/>
            <person name="Ryaboy D."/>
            <person name="Schmutz J."/>
            <person name="Schrader J."/>
            <person name="Segerman B."/>
            <person name="Shin H."/>
            <person name="Siddiqui A."/>
            <person name="Sterky F."/>
            <person name="Terry A."/>
            <person name="Tsai C.J."/>
            <person name="Uberbacher E."/>
            <person name="Unneberg P."/>
            <person name="Vahala J."/>
            <person name="Wall K."/>
            <person name="Wessler S."/>
            <person name="Yang G."/>
            <person name="Yin T."/>
            <person name="Douglas C."/>
            <person name="Marra M."/>
            <person name="Sandberg G."/>
            <person name="Van de Peer Y."/>
            <person name="Rokhsar D."/>
        </authorList>
    </citation>
    <scope>NUCLEOTIDE SEQUENCE [LARGE SCALE GENOMIC DNA]</scope>
    <source>
        <strain evidence="3">cv. Nisqually</strain>
    </source>
</reference>
<dbReference type="InParanoid" id="A0A2K1YH90"/>
<evidence type="ECO:0000313" key="2">
    <source>
        <dbReference type="EMBL" id="PNT12397.1"/>
    </source>
</evidence>
<proteinExistence type="predicted"/>
<keyword evidence="3" id="KW-1185">Reference proteome</keyword>
<protein>
    <submittedName>
        <fullName evidence="2">Uncharacterized protein</fullName>
    </submittedName>
</protein>
<name>A0A2K1YH90_POPTR</name>
<organism evidence="2 3">
    <name type="scientific">Populus trichocarpa</name>
    <name type="common">Western balsam poplar</name>
    <name type="synonym">Populus balsamifera subsp. trichocarpa</name>
    <dbReference type="NCBI Taxonomy" id="3694"/>
    <lineage>
        <taxon>Eukaryota</taxon>
        <taxon>Viridiplantae</taxon>
        <taxon>Streptophyta</taxon>
        <taxon>Embryophyta</taxon>
        <taxon>Tracheophyta</taxon>
        <taxon>Spermatophyta</taxon>
        <taxon>Magnoliopsida</taxon>
        <taxon>eudicotyledons</taxon>
        <taxon>Gunneridae</taxon>
        <taxon>Pentapetalae</taxon>
        <taxon>rosids</taxon>
        <taxon>fabids</taxon>
        <taxon>Malpighiales</taxon>
        <taxon>Salicaceae</taxon>
        <taxon>Saliceae</taxon>
        <taxon>Populus</taxon>
    </lineage>
</organism>
<dbReference type="Proteomes" id="UP000006729">
    <property type="component" value="Chromosome 11"/>
</dbReference>
<dbReference type="EMBL" id="CM009300">
    <property type="protein sequence ID" value="PNT12397.1"/>
    <property type="molecule type" value="Genomic_DNA"/>
</dbReference>
<gene>
    <name evidence="2" type="ORF">POPTR_011G082200</name>
</gene>
<evidence type="ECO:0000256" key="1">
    <source>
        <dbReference type="SAM" id="MobiDB-lite"/>
    </source>
</evidence>
<sequence>MTIREVKDLTKLPLKELIDSLMTHEITMEKQELDKKPNKNLTFKTMHHVDSDDDDDDDDENFLRKKQGNKKFLNFKMDENKEESSKVAFRSYKWHLEATSATRRDTLRSIAFSFKTRRRTIIINKQ</sequence>
<feature type="compositionally biased region" description="Acidic residues" evidence="1">
    <location>
        <begin position="51"/>
        <end position="60"/>
    </location>
</feature>
<accession>A0A2K1YH90</accession>
<feature type="region of interest" description="Disordered" evidence="1">
    <location>
        <begin position="29"/>
        <end position="61"/>
    </location>
</feature>
<evidence type="ECO:0000313" key="3">
    <source>
        <dbReference type="Proteomes" id="UP000006729"/>
    </source>
</evidence>
<dbReference type="AlphaFoldDB" id="A0A2K1YH90"/>